<keyword evidence="3" id="KW-1185">Reference proteome</keyword>
<evidence type="ECO:0008006" key="4">
    <source>
        <dbReference type="Google" id="ProtNLM"/>
    </source>
</evidence>
<dbReference type="SUPFAM" id="SSF52540">
    <property type="entry name" value="P-loop containing nucleoside triphosphate hydrolases"/>
    <property type="match status" value="1"/>
</dbReference>
<feature type="region of interest" description="Disordered" evidence="1">
    <location>
        <begin position="23"/>
        <end position="44"/>
    </location>
</feature>
<proteinExistence type="predicted"/>
<dbReference type="AlphaFoldDB" id="A0A271J575"/>
<evidence type="ECO:0000256" key="1">
    <source>
        <dbReference type="SAM" id="MobiDB-lite"/>
    </source>
</evidence>
<protein>
    <recommendedName>
        <fullName evidence="4">Sulfotransferase family protein</fullName>
    </recommendedName>
</protein>
<sequence length="185" mass="20106">MITVVSGLPRSGTSLMMQMLEAGGLPPVTDGARPPDASNPRGYYEDDRVKRLRIDNSWAAEAEGHAVKVIAPLLPHLPDGADYRVLFMERDLDEVLRSQGRMLERLGRPAVSPDVLRGPFQQHVERAKAWVAARSGAAALDVPYAATVACPRKQAECVAEFLELRLDTAAMAGVVDASLYREGRG</sequence>
<evidence type="ECO:0000313" key="3">
    <source>
        <dbReference type="Proteomes" id="UP000216339"/>
    </source>
</evidence>
<comment type="caution">
    <text evidence="2">The sequence shown here is derived from an EMBL/GenBank/DDBJ whole genome shotgun (WGS) entry which is preliminary data.</text>
</comment>
<dbReference type="EMBL" id="MQWD01000001">
    <property type="protein sequence ID" value="PAP78417.1"/>
    <property type="molecule type" value="Genomic_DNA"/>
</dbReference>
<accession>A0A271J575</accession>
<organism evidence="2 3">
    <name type="scientific">Rubrivirga marina</name>
    <dbReference type="NCBI Taxonomy" id="1196024"/>
    <lineage>
        <taxon>Bacteria</taxon>
        <taxon>Pseudomonadati</taxon>
        <taxon>Rhodothermota</taxon>
        <taxon>Rhodothermia</taxon>
        <taxon>Rhodothermales</taxon>
        <taxon>Rubricoccaceae</taxon>
        <taxon>Rubrivirga</taxon>
    </lineage>
</organism>
<name>A0A271J575_9BACT</name>
<dbReference type="Proteomes" id="UP000216339">
    <property type="component" value="Unassembled WGS sequence"/>
</dbReference>
<evidence type="ECO:0000313" key="2">
    <source>
        <dbReference type="EMBL" id="PAP78417.1"/>
    </source>
</evidence>
<gene>
    <name evidence="2" type="ORF">BSZ37_19305</name>
</gene>
<reference evidence="2 3" key="1">
    <citation type="submission" date="2016-11" db="EMBL/GenBank/DDBJ databases">
        <title>Study of marine rhodopsin-containing bacteria.</title>
        <authorList>
            <person name="Yoshizawa S."/>
            <person name="Kumagai Y."/>
            <person name="Kogure K."/>
        </authorList>
    </citation>
    <scope>NUCLEOTIDE SEQUENCE [LARGE SCALE GENOMIC DNA]</scope>
    <source>
        <strain evidence="2 3">SAORIC-28</strain>
    </source>
</reference>
<dbReference type="InterPro" id="IPR027417">
    <property type="entry name" value="P-loop_NTPase"/>
</dbReference>
<dbReference type="Gene3D" id="3.40.50.300">
    <property type="entry name" value="P-loop containing nucleotide triphosphate hydrolases"/>
    <property type="match status" value="1"/>
</dbReference>